<reference evidence="2" key="2">
    <citation type="journal article" date="2009" name="Fungal Genet. Biol.">
        <title>The 2008 update of the Aspergillus nidulans genome annotation: a community effort.</title>
        <authorList>
            <person name="Wortman J.R."/>
            <person name="Gilsenan J.M."/>
            <person name="Joardar V."/>
            <person name="Deegan J."/>
            <person name="Clutterbuck J."/>
            <person name="Andersen M.R."/>
            <person name="Archer D."/>
            <person name="Bencina M."/>
            <person name="Braus G."/>
            <person name="Coutinho P."/>
            <person name="von Dohren H."/>
            <person name="Doonan J."/>
            <person name="Driessen A.J."/>
            <person name="Durek P."/>
            <person name="Espeso E."/>
            <person name="Fekete E."/>
            <person name="Flipphi M."/>
            <person name="Estrada C.G."/>
            <person name="Geysens S."/>
            <person name="Goldman G."/>
            <person name="de Groot P.W."/>
            <person name="Hansen K."/>
            <person name="Harris S.D."/>
            <person name="Heinekamp T."/>
            <person name="Helmstaedt K."/>
            <person name="Henrissat B."/>
            <person name="Hofmann G."/>
            <person name="Homan T."/>
            <person name="Horio T."/>
            <person name="Horiuchi H."/>
            <person name="James S."/>
            <person name="Jones M."/>
            <person name="Karaffa L."/>
            <person name="Karanyi Z."/>
            <person name="Kato M."/>
            <person name="Keller N."/>
            <person name="Kelly D.E."/>
            <person name="Kiel J.A."/>
            <person name="Kim J.M."/>
            <person name="van der Klei I.J."/>
            <person name="Klis F.M."/>
            <person name="Kovalchuk A."/>
            <person name="Krasevec N."/>
            <person name="Kubicek C.P."/>
            <person name="Liu B."/>
            <person name="Maccabe A."/>
            <person name="Meyer V."/>
            <person name="Mirabito P."/>
            <person name="Miskei M."/>
            <person name="Mos M."/>
            <person name="Mullins J."/>
            <person name="Nelson D.R."/>
            <person name="Nielsen J."/>
            <person name="Oakley B.R."/>
            <person name="Osmani S.A."/>
            <person name="Pakula T."/>
            <person name="Paszewski A."/>
            <person name="Paulsen I."/>
            <person name="Pilsyk S."/>
            <person name="Pocsi I."/>
            <person name="Punt P.J."/>
            <person name="Ram A.F."/>
            <person name="Ren Q."/>
            <person name="Robellet X."/>
            <person name="Robson G."/>
            <person name="Seiboth B."/>
            <person name="van Solingen P."/>
            <person name="Specht T."/>
            <person name="Sun J."/>
            <person name="Taheri-Talesh N."/>
            <person name="Takeshita N."/>
            <person name="Ussery D."/>
            <person name="vanKuyk P.A."/>
            <person name="Visser H."/>
            <person name="van de Vondervoort P.J."/>
            <person name="de Vries R.P."/>
            <person name="Walton J."/>
            <person name="Xiang X."/>
            <person name="Xiong Y."/>
            <person name="Zeng A.P."/>
            <person name="Brandt B.W."/>
            <person name="Cornell M.J."/>
            <person name="van den Hondel C.A."/>
            <person name="Visser J."/>
            <person name="Oliver S.G."/>
            <person name="Turner G."/>
        </authorList>
    </citation>
    <scope>GENOME REANNOTATION</scope>
    <source>
        <strain evidence="2">FGSC A4 / ATCC 38163 / CBS 112.46 / NRRL 194 / M139</strain>
    </source>
</reference>
<dbReference type="KEGG" id="ani:ANIA_08493"/>
<dbReference type="HOGENOM" id="CLU_1441047_0_0_1"/>
<organism evidence="1 2">
    <name type="scientific">Emericella nidulans (strain FGSC A4 / ATCC 38163 / CBS 112.46 / NRRL 194 / M139)</name>
    <name type="common">Aspergillus nidulans</name>
    <dbReference type="NCBI Taxonomy" id="227321"/>
    <lineage>
        <taxon>Eukaryota</taxon>
        <taxon>Fungi</taxon>
        <taxon>Dikarya</taxon>
        <taxon>Ascomycota</taxon>
        <taxon>Pezizomycotina</taxon>
        <taxon>Eurotiomycetes</taxon>
        <taxon>Eurotiomycetidae</taxon>
        <taxon>Eurotiales</taxon>
        <taxon>Aspergillaceae</taxon>
        <taxon>Aspergillus</taxon>
        <taxon>Aspergillus subgen. Nidulantes</taxon>
    </lineage>
</organism>
<dbReference type="EMBL" id="BN001305">
    <property type="protein sequence ID" value="CBF80665.1"/>
    <property type="molecule type" value="Genomic_DNA"/>
</dbReference>
<dbReference type="RefSeq" id="XP_681762.1">
    <property type="nucleotide sequence ID" value="XM_676670.1"/>
</dbReference>
<evidence type="ECO:0000313" key="1">
    <source>
        <dbReference type="EMBL" id="CBF80665.1"/>
    </source>
</evidence>
<evidence type="ECO:0000313" key="2">
    <source>
        <dbReference type="Proteomes" id="UP000000560"/>
    </source>
</evidence>
<reference evidence="2" key="1">
    <citation type="journal article" date="2005" name="Nature">
        <title>Sequencing of Aspergillus nidulans and comparative analysis with A. fumigatus and A. oryzae.</title>
        <authorList>
            <person name="Galagan J.E."/>
            <person name="Calvo S.E."/>
            <person name="Cuomo C."/>
            <person name="Ma L.J."/>
            <person name="Wortman J.R."/>
            <person name="Batzoglou S."/>
            <person name="Lee S.I."/>
            <person name="Basturkmen M."/>
            <person name="Spevak C.C."/>
            <person name="Clutterbuck J."/>
            <person name="Kapitonov V."/>
            <person name="Jurka J."/>
            <person name="Scazzocchio C."/>
            <person name="Farman M."/>
            <person name="Butler J."/>
            <person name="Purcell S."/>
            <person name="Harris S."/>
            <person name="Braus G.H."/>
            <person name="Draht O."/>
            <person name="Busch S."/>
            <person name="D'Enfert C."/>
            <person name="Bouchier C."/>
            <person name="Goldman G.H."/>
            <person name="Bell-Pedersen D."/>
            <person name="Griffiths-Jones S."/>
            <person name="Doonan J.H."/>
            <person name="Yu J."/>
            <person name="Vienken K."/>
            <person name="Pain A."/>
            <person name="Freitag M."/>
            <person name="Selker E.U."/>
            <person name="Archer D.B."/>
            <person name="Penalva M.A."/>
            <person name="Oakley B.R."/>
            <person name="Momany M."/>
            <person name="Tanaka T."/>
            <person name="Kumagai T."/>
            <person name="Asai K."/>
            <person name="Machida M."/>
            <person name="Nierman W.C."/>
            <person name="Denning D.W."/>
            <person name="Caddick M."/>
            <person name="Hynes M."/>
            <person name="Paoletti M."/>
            <person name="Fischer R."/>
            <person name="Miller B."/>
            <person name="Dyer P."/>
            <person name="Sachs M.S."/>
            <person name="Osmani S.A."/>
            <person name="Birren B.W."/>
        </authorList>
    </citation>
    <scope>NUCLEOTIDE SEQUENCE [LARGE SCALE GENOMIC DNA]</scope>
    <source>
        <strain evidence="2">FGSC A4 / ATCC 38163 / CBS 112.46 / NRRL 194 / M139</strain>
    </source>
</reference>
<sequence length="188" mass="20564">MWGSLAGDNLQLDAWLENPSYYTLDYESSTSAGLSSAGSLTDFVKTCAILSNVDGSASRKRLRDWNTSETVDGENNSARLWQSCICDSVIVRIVATANRGKTYDPKVHCIRDLERLGCNKLSQVPVRVLADCNARSSPPGRRGGYVKSSGCEWYLGGIVMKLSCYSTKILEDVIAHAQEPLRYAAESA</sequence>
<proteinExistence type="predicted"/>
<accession>C8VEK8</accession>
<keyword evidence="2" id="KW-1185">Reference proteome</keyword>
<dbReference type="Proteomes" id="UP000000560">
    <property type="component" value="Chromosome V"/>
</dbReference>
<accession>Q5AT87</accession>
<dbReference type="AlphaFoldDB" id="Q5AT87"/>
<gene>
    <name evidence="1" type="ORF">ANIA_08493</name>
</gene>
<dbReference type="InParanoid" id="Q5AT87"/>
<dbReference type="GeneID" id="2868740"/>
<name>Q5AT87_EMENI</name>
<protein>
    <submittedName>
        <fullName evidence="1">Uncharacterized protein</fullName>
    </submittedName>
</protein>